<dbReference type="InterPro" id="IPR007374">
    <property type="entry name" value="ASCH_domain"/>
</dbReference>
<evidence type="ECO:0000256" key="11">
    <source>
        <dbReference type="ARBA" id="ARBA00031350"/>
    </source>
</evidence>
<dbReference type="Gene3D" id="2.30.130.30">
    <property type="entry name" value="Hypothetical protein"/>
    <property type="match status" value="1"/>
</dbReference>
<dbReference type="InterPro" id="IPR029063">
    <property type="entry name" value="SAM-dependent_MTases_sf"/>
</dbReference>
<comment type="similarity">
    <text evidence="2">Belongs to the methyltransferase superfamily. L-isoaspartyl/D-aspartyl protein methyltransferase family.</text>
</comment>
<keyword evidence="6" id="KW-0489">Methyltransferase</keyword>
<dbReference type="EC" id="2.1.1.77" evidence="3"/>
<organism evidence="13 14">
    <name type="scientific">Nocardiopsis endophytica</name>
    <dbReference type="NCBI Taxonomy" id="3018445"/>
    <lineage>
        <taxon>Bacteria</taxon>
        <taxon>Bacillati</taxon>
        <taxon>Actinomycetota</taxon>
        <taxon>Actinomycetes</taxon>
        <taxon>Streptosporangiales</taxon>
        <taxon>Nocardiopsidaceae</taxon>
        <taxon>Nocardiopsis</taxon>
    </lineage>
</organism>
<evidence type="ECO:0000256" key="9">
    <source>
        <dbReference type="ARBA" id="ARBA00030757"/>
    </source>
</evidence>
<dbReference type="InterPro" id="IPR000682">
    <property type="entry name" value="PCMT"/>
</dbReference>
<dbReference type="Pfam" id="PF04266">
    <property type="entry name" value="ASCH"/>
    <property type="match status" value="1"/>
</dbReference>
<comment type="subcellular location">
    <subcellularLocation>
        <location evidence="1">Cytoplasm</location>
    </subcellularLocation>
</comment>
<dbReference type="Proteomes" id="UP001527866">
    <property type="component" value="Unassembled WGS sequence"/>
</dbReference>
<dbReference type="SMART" id="SM01022">
    <property type="entry name" value="ASCH"/>
    <property type="match status" value="1"/>
</dbReference>
<dbReference type="Gene3D" id="3.40.50.150">
    <property type="entry name" value="Vaccinia Virus protein VP39"/>
    <property type="match status" value="1"/>
</dbReference>
<feature type="domain" description="ASCH" evidence="12">
    <location>
        <begin position="433"/>
        <end position="537"/>
    </location>
</feature>
<keyword evidence="5" id="KW-0963">Cytoplasm</keyword>
<evidence type="ECO:0000256" key="1">
    <source>
        <dbReference type="ARBA" id="ARBA00004496"/>
    </source>
</evidence>
<dbReference type="RefSeq" id="WP_270683445.1">
    <property type="nucleotide sequence ID" value="NZ_JAQFWQ010000005.1"/>
</dbReference>
<accession>A0ABT4TXX5</accession>
<dbReference type="PANTHER" id="PTHR11579:SF0">
    <property type="entry name" value="PROTEIN-L-ISOASPARTATE(D-ASPARTATE) O-METHYLTRANSFERASE"/>
    <property type="match status" value="1"/>
</dbReference>
<keyword evidence="7" id="KW-0808">Transferase</keyword>
<proteinExistence type="inferred from homology"/>
<evidence type="ECO:0000256" key="8">
    <source>
        <dbReference type="ARBA" id="ARBA00022691"/>
    </source>
</evidence>
<dbReference type="EMBL" id="JAQFWQ010000005">
    <property type="protein sequence ID" value="MDA2809538.1"/>
    <property type="molecule type" value="Genomic_DNA"/>
</dbReference>
<reference evidence="13 14" key="1">
    <citation type="submission" date="2023-01" db="EMBL/GenBank/DDBJ databases">
        <title>Draft genome sequence of Nocardiopsis sp. RSe5-2 isolated from halophytes.</title>
        <authorList>
            <person name="Duangmal K."/>
            <person name="Chantavorakit T."/>
        </authorList>
    </citation>
    <scope>NUCLEOTIDE SEQUENCE [LARGE SCALE GENOMIC DNA]</scope>
    <source>
        <strain evidence="13 14">RSe5-2</strain>
    </source>
</reference>
<keyword evidence="8" id="KW-0949">S-adenosyl-L-methionine</keyword>
<evidence type="ECO:0000256" key="6">
    <source>
        <dbReference type="ARBA" id="ARBA00022603"/>
    </source>
</evidence>
<dbReference type="SUPFAM" id="SSF88697">
    <property type="entry name" value="PUA domain-like"/>
    <property type="match status" value="1"/>
</dbReference>
<evidence type="ECO:0000259" key="12">
    <source>
        <dbReference type="SMART" id="SM01022"/>
    </source>
</evidence>
<dbReference type="SUPFAM" id="SSF53335">
    <property type="entry name" value="S-adenosyl-L-methionine-dependent methyltransferases"/>
    <property type="match status" value="1"/>
</dbReference>
<dbReference type="Pfam" id="PF01135">
    <property type="entry name" value="PCMT"/>
    <property type="match status" value="1"/>
</dbReference>
<dbReference type="PANTHER" id="PTHR11579">
    <property type="entry name" value="PROTEIN-L-ISOASPARTATE O-METHYLTRANSFERASE"/>
    <property type="match status" value="1"/>
</dbReference>
<evidence type="ECO:0000313" key="14">
    <source>
        <dbReference type="Proteomes" id="UP001527866"/>
    </source>
</evidence>
<dbReference type="InterPro" id="IPR015947">
    <property type="entry name" value="PUA-like_sf"/>
</dbReference>
<comment type="caution">
    <text evidence="13">The sequence shown here is derived from an EMBL/GenBank/DDBJ whole genome shotgun (WGS) entry which is preliminary data.</text>
</comment>
<evidence type="ECO:0000256" key="5">
    <source>
        <dbReference type="ARBA" id="ARBA00022490"/>
    </source>
</evidence>
<evidence type="ECO:0000313" key="13">
    <source>
        <dbReference type="EMBL" id="MDA2809538.1"/>
    </source>
</evidence>
<keyword evidence="14" id="KW-1185">Reference proteome</keyword>
<dbReference type="CDD" id="cd02440">
    <property type="entry name" value="AdoMet_MTases"/>
    <property type="match status" value="1"/>
</dbReference>
<evidence type="ECO:0000256" key="2">
    <source>
        <dbReference type="ARBA" id="ARBA00005369"/>
    </source>
</evidence>
<protein>
    <recommendedName>
        <fullName evidence="4">Protein-L-isoaspartate O-methyltransferase</fullName>
        <ecNumber evidence="3">2.1.1.77</ecNumber>
    </recommendedName>
    <alternativeName>
        <fullName evidence="11">L-isoaspartyl protein carboxyl methyltransferase</fullName>
    </alternativeName>
    <alternativeName>
        <fullName evidence="9">Protein L-isoaspartyl methyltransferase</fullName>
    </alternativeName>
    <alternativeName>
        <fullName evidence="10">Protein-beta-aspartate methyltransferase</fullName>
    </alternativeName>
</protein>
<evidence type="ECO:0000256" key="7">
    <source>
        <dbReference type="ARBA" id="ARBA00022679"/>
    </source>
</evidence>
<evidence type="ECO:0000256" key="10">
    <source>
        <dbReference type="ARBA" id="ARBA00031323"/>
    </source>
</evidence>
<evidence type="ECO:0000256" key="4">
    <source>
        <dbReference type="ARBA" id="ARBA00013346"/>
    </source>
</evidence>
<sequence>MPWRPRWRRGRMTEYTADDTEARALRRRLADKLRDDGALTGPEWHRIFTAVPRHPFVPRVFLPSPANDGRYRPLDGTRPENRSIWLRHVYRDDICITQLDGDDRAWEVASQEDELTSGDGDRVLEVGTGTGYNAGLLCERLGADAVTSIDIDPVLVDRARTALGVLGYTPTLATVDGALGFADAAPYTRVMATASFPSIPHAWIEQTSKNGLVLANLTRPLGGGALARLTVRNGTGEGRFSARSAGFMPTRSHHSPTALHLYRQVSEDQENAATVERADVDLNAVLDTPDIRFFVALRSDVEELGVRYPDHPAERWLLAPDGSWAFATTEAGRPTVRQGGGRRLFDEVAALYTEWIELGEPARDTFGLTVSPDSHVIWQGSPVGDRWWPLADSSADRSSTRRTPSGASTVKELGRLMTNRPADLDQRPRAHGMGIYKRYFDLIASGEKTTEVRVDDISRKRLKEGDLLRFKCRSEEVLTRITRIARYDTFDEMFEHEPVSSVDPNASKADQLRNIPEIYPPEREALGVVAIGIELVEAHAEGP</sequence>
<evidence type="ECO:0000256" key="3">
    <source>
        <dbReference type="ARBA" id="ARBA00011890"/>
    </source>
</evidence>
<name>A0ABT4TXX5_9ACTN</name>
<gene>
    <name evidence="13" type="ORF">O4J56_02700</name>
</gene>